<evidence type="ECO:0000313" key="1">
    <source>
        <dbReference type="EMBL" id="OIQ63679.1"/>
    </source>
</evidence>
<gene>
    <name evidence="1" type="primary">chaB_2</name>
    <name evidence="1" type="ORF">GALL_547790</name>
</gene>
<protein>
    <submittedName>
        <fullName evidence="1">Cation transport regulator ChaB</fullName>
    </submittedName>
</protein>
<organism evidence="1">
    <name type="scientific">mine drainage metagenome</name>
    <dbReference type="NCBI Taxonomy" id="410659"/>
    <lineage>
        <taxon>unclassified sequences</taxon>
        <taxon>metagenomes</taxon>
        <taxon>ecological metagenomes</taxon>
    </lineage>
</organism>
<reference evidence="1" key="1">
    <citation type="submission" date="2016-10" db="EMBL/GenBank/DDBJ databases">
        <title>Sequence of Gallionella enrichment culture.</title>
        <authorList>
            <person name="Poehlein A."/>
            <person name="Muehling M."/>
            <person name="Daniel R."/>
        </authorList>
    </citation>
    <scope>NUCLEOTIDE SEQUENCE</scope>
</reference>
<accession>A0A1J5P7B3</accession>
<comment type="caution">
    <text evidence="1">The sequence shown here is derived from an EMBL/GenBank/DDBJ whole genome shotgun (WGS) entry which is preliminary data.</text>
</comment>
<name>A0A1J5P7B3_9ZZZZ</name>
<dbReference type="EMBL" id="MLJW01008796">
    <property type="protein sequence ID" value="OIQ63679.1"/>
    <property type="molecule type" value="Genomic_DNA"/>
</dbReference>
<dbReference type="AlphaFoldDB" id="A0A1J5P7B3"/>
<dbReference type="SUPFAM" id="SSF140376">
    <property type="entry name" value="ChaB-like"/>
    <property type="match status" value="1"/>
</dbReference>
<dbReference type="InterPro" id="IPR009317">
    <property type="entry name" value="ChaB"/>
</dbReference>
<dbReference type="Pfam" id="PF06150">
    <property type="entry name" value="ChaB"/>
    <property type="match status" value="1"/>
</dbReference>
<sequence>MPYPSVNDLPASVHAHLPAHAREIYRSAFNNAWIEYGDRGPAQREQLAHRVAWAAVKRKYQKAGDLWVPREDG</sequence>
<proteinExistence type="predicted"/>
<dbReference type="Gene3D" id="1.10.1740.70">
    <property type="entry name" value="ChaB"/>
    <property type="match status" value="1"/>
</dbReference>
<dbReference type="InterPro" id="IPR037205">
    <property type="entry name" value="ChaB_sf"/>
</dbReference>